<keyword evidence="2" id="KW-1133">Transmembrane helix</keyword>
<keyword evidence="2" id="KW-0472">Membrane</keyword>
<feature type="transmembrane region" description="Helical" evidence="2">
    <location>
        <begin position="721"/>
        <end position="740"/>
    </location>
</feature>
<feature type="transmembrane region" description="Helical" evidence="2">
    <location>
        <begin position="783"/>
        <end position="801"/>
    </location>
</feature>
<keyword evidence="4" id="KW-1185">Reference proteome</keyword>
<proteinExistence type="predicted"/>
<feature type="transmembrane region" description="Helical" evidence="2">
    <location>
        <begin position="361"/>
        <end position="384"/>
    </location>
</feature>
<feature type="coiled-coil region" evidence="1">
    <location>
        <begin position="29"/>
        <end position="56"/>
    </location>
</feature>
<feature type="transmembrane region" description="Helical" evidence="2">
    <location>
        <begin position="264"/>
        <end position="282"/>
    </location>
</feature>
<feature type="transmembrane region" description="Helical" evidence="2">
    <location>
        <begin position="460"/>
        <end position="481"/>
    </location>
</feature>
<organism evidence="3 4">
    <name type="scientific">Zooshikella ganghwensis</name>
    <dbReference type="NCBI Taxonomy" id="202772"/>
    <lineage>
        <taxon>Bacteria</taxon>
        <taxon>Pseudomonadati</taxon>
        <taxon>Pseudomonadota</taxon>
        <taxon>Gammaproteobacteria</taxon>
        <taxon>Oceanospirillales</taxon>
        <taxon>Zooshikellaceae</taxon>
        <taxon>Zooshikella</taxon>
    </lineage>
</organism>
<feature type="transmembrane region" description="Helical" evidence="2">
    <location>
        <begin position="603"/>
        <end position="622"/>
    </location>
</feature>
<feature type="transmembrane region" description="Helical" evidence="2">
    <location>
        <begin position="752"/>
        <end position="771"/>
    </location>
</feature>
<gene>
    <name evidence="3" type="ORF">B9G39_01245</name>
</gene>
<evidence type="ECO:0000313" key="4">
    <source>
        <dbReference type="Proteomes" id="UP000257039"/>
    </source>
</evidence>
<dbReference type="InterPro" id="IPR014600">
    <property type="entry name" value="UCP035905_mem"/>
</dbReference>
<feature type="transmembrane region" description="Helical" evidence="2">
    <location>
        <begin position="511"/>
        <end position="531"/>
    </location>
</feature>
<feature type="transmembrane region" description="Helical" evidence="2">
    <location>
        <begin position="487"/>
        <end position="504"/>
    </location>
</feature>
<accession>A0A4P9VIZ6</accession>
<keyword evidence="2" id="KW-0812">Transmembrane</keyword>
<dbReference type="PIRSF" id="PIRSF035905">
    <property type="entry name" value="UCP035905_mp"/>
    <property type="match status" value="1"/>
</dbReference>
<feature type="transmembrane region" description="Helical" evidence="2">
    <location>
        <begin position="860"/>
        <end position="881"/>
    </location>
</feature>
<feature type="transmembrane region" description="Helical" evidence="2">
    <location>
        <begin position="888"/>
        <end position="909"/>
    </location>
</feature>
<evidence type="ECO:0000256" key="2">
    <source>
        <dbReference type="SAM" id="Phobius"/>
    </source>
</evidence>
<dbReference type="AlphaFoldDB" id="A0A4P9VIZ6"/>
<feature type="transmembrane region" description="Helical" evidence="2">
    <location>
        <begin position="405"/>
        <end position="425"/>
    </location>
</feature>
<dbReference type="EMBL" id="NDXW01000001">
    <property type="protein sequence ID" value="RDH42177.1"/>
    <property type="molecule type" value="Genomic_DNA"/>
</dbReference>
<feature type="transmembrane region" description="Helical" evidence="2">
    <location>
        <begin position="822"/>
        <end position="840"/>
    </location>
</feature>
<feature type="transmembrane region" description="Helical" evidence="2">
    <location>
        <begin position="691"/>
        <end position="709"/>
    </location>
</feature>
<sequence>MELLIILVGLVPLVVIGLVVWNFFLQGAISELRFQLKRSSEQITALNKQITELTQQLSSLFSATNKSSPPSLMDVAAPNTEVDDVLEKASAPSAVTEVTAHVSSSAISEQEQLATAHEQAAVAQHHAEEERETLSQQKHFNDQAWATKETSVSVDDTYQPDVISRLMTFIINYFTTGNVVVRVGVIVLLFGVAFLLKYVAEQDLISIELRLLAVCVLGAGLLIFGWKLRHTRRVYGLIVQGGGIGIIYLTLFAAFSYYQLLSSLVTFVLMLSLIGVTAYLAILQDARSMAILALVAGFLAPVLISTGQGNYIHLFSFYLMLNIGIALIAWFKAWRLLNVLGFIFTVIIASAWGVTRYHSSFFVVVEFFIIAFLVLYTLIGLLYARRIKMQLAQYIQQGGWINSGLYVDSTMVLGSPIVAFTWQTLLTLHKPYVLAFSAFILGGCYFGLARVIKRTTVLTLPLLGQVYFALGLLFCSISLPLALDGQWSSAAWAIEGAGLVWLALRQLNRRLMWFGILLQLLSAVIFLFDITPNYTLVAALPSNWLATSLISLAAFFSAYWSFKLAPVNWRSSAWLETIGWLWGLCWWYGGAIEHFDMFVADRWFFTVLLVFAVITSVVLQGIDEWYDWPLLQSHIWLFIIFIAITLMGFMLTKESPISDGGYWLWPLTFMWLVQQLWRGDWMPWVIPLRGINHAVCAWLLAVLFSWGGYEFAQLWFNARSAWVFSALMLGPLLIFAGIQFHHTWPVTAHQRAYWRLTAVPLLAVMLLWQLISLGHSGNSQPLVYIPLLNPIDLVWIGSWLLTIRWWIRCRRSQLLPRVEYQILYGLLGIVAFIWVNFIIARVLHHWVGIYYDFSTLFSTALVQAVYSIFWAATGAALMFCSTRIQWRWLWVCAVVLLSIVVIKLFLIDLSSTGTLARIAAFLVVGGLLLGIGYISPIPPAENKETADPS</sequence>
<feature type="transmembrane region" description="Helical" evidence="2">
    <location>
        <begin position="311"/>
        <end position="331"/>
    </location>
</feature>
<feature type="transmembrane region" description="Helical" evidence="2">
    <location>
        <begin position="6"/>
        <end position="29"/>
    </location>
</feature>
<dbReference type="PANTHER" id="PTHR38434">
    <property type="entry name" value="BLL2549 PROTEIN"/>
    <property type="match status" value="1"/>
</dbReference>
<dbReference type="InterPro" id="IPR019286">
    <property type="entry name" value="DUF2339_TM"/>
</dbReference>
<protein>
    <submittedName>
        <fullName evidence="3">DUF2339 domain-containing protein</fullName>
    </submittedName>
</protein>
<dbReference type="RefSeq" id="WP_094785715.1">
    <property type="nucleotide sequence ID" value="NZ_NDXW01000001.1"/>
</dbReference>
<evidence type="ECO:0000313" key="3">
    <source>
        <dbReference type="EMBL" id="RDH42177.1"/>
    </source>
</evidence>
<feature type="transmembrane region" description="Helical" evidence="2">
    <location>
        <begin position="289"/>
        <end position="305"/>
    </location>
</feature>
<feature type="transmembrane region" description="Helical" evidence="2">
    <location>
        <begin position="431"/>
        <end position="448"/>
    </location>
</feature>
<dbReference type="Proteomes" id="UP000257039">
    <property type="component" value="Unassembled WGS sequence"/>
</dbReference>
<feature type="transmembrane region" description="Helical" evidence="2">
    <location>
        <begin position="663"/>
        <end position="679"/>
    </location>
</feature>
<dbReference type="PANTHER" id="PTHR38434:SF1">
    <property type="entry name" value="BLL2549 PROTEIN"/>
    <property type="match status" value="1"/>
</dbReference>
<feature type="transmembrane region" description="Helical" evidence="2">
    <location>
        <begin position="543"/>
        <end position="562"/>
    </location>
</feature>
<comment type="caution">
    <text evidence="3">The sequence shown here is derived from an EMBL/GenBank/DDBJ whole genome shotgun (WGS) entry which is preliminary data.</text>
</comment>
<feature type="transmembrane region" description="Helical" evidence="2">
    <location>
        <begin position="205"/>
        <end position="225"/>
    </location>
</feature>
<reference evidence="3 4" key="1">
    <citation type="submission" date="2017-04" db="EMBL/GenBank/DDBJ databases">
        <title>Draft genome sequence of Zooshikella ganghwensis VG4 isolated from Red Sea sediments.</title>
        <authorList>
            <person name="Rehman Z."/>
            <person name="Alam I."/>
            <person name="Kamau A."/>
            <person name="Bajic V."/>
            <person name="Leiknes T."/>
        </authorList>
    </citation>
    <scope>NUCLEOTIDE SEQUENCE [LARGE SCALE GENOMIC DNA]</scope>
    <source>
        <strain evidence="3 4">VG4</strain>
    </source>
</reference>
<name>A0A4P9VIZ6_9GAMM</name>
<evidence type="ECO:0000256" key="1">
    <source>
        <dbReference type="SAM" id="Coils"/>
    </source>
</evidence>
<feature type="transmembrane region" description="Helical" evidence="2">
    <location>
        <begin position="634"/>
        <end position="651"/>
    </location>
</feature>
<dbReference type="Pfam" id="PF10101">
    <property type="entry name" value="DUF2339"/>
    <property type="match status" value="1"/>
</dbReference>
<feature type="transmembrane region" description="Helical" evidence="2">
    <location>
        <begin position="336"/>
        <end position="355"/>
    </location>
</feature>
<feature type="transmembrane region" description="Helical" evidence="2">
    <location>
        <begin position="179"/>
        <end position="199"/>
    </location>
</feature>
<feature type="transmembrane region" description="Helical" evidence="2">
    <location>
        <begin position="915"/>
        <end position="934"/>
    </location>
</feature>
<keyword evidence="1" id="KW-0175">Coiled coil</keyword>
<feature type="transmembrane region" description="Helical" evidence="2">
    <location>
        <begin position="237"/>
        <end position="258"/>
    </location>
</feature>
<feature type="transmembrane region" description="Helical" evidence="2">
    <location>
        <begin position="574"/>
        <end position="591"/>
    </location>
</feature>